<dbReference type="InterPro" id="IPR054545">
    <property type="entry name" value="ApeI-like"/>
</dbReference>
<dbReference type="AlphaFoldDB" id="H1HIL3"/>
<evidence type="ECO:0000259" key="1">
    <source>
        <dbReference type="Pfam" id="PF22818"/>
    </source>
</evidence>
<dbReference type="EMBL" id="AGEK01000001">
    <property type="protein sequence ID" value="EHO75214.1"/>
    <property type="molecule type" value="Genomic_DNA"/>
</dbReference>
<reference evidence="2 3" key="1">
    <citation type="submission" date="2011-12" db="EMBL/GenBank/DDBJ databases">
        <title>The Genome Sequence of Prevotella maculosa OT 289.</title>
        <authorList>
            <consortium name="The Broad Institute Genome Sequencing Platform"/>
            <person name="Earl A."/>
            <person name="Ward D."/>
            <person name="Feldgarden M."/>
            <person name="Gevers D."/>
            <person name="Izard J."/>
            <person name="Blanton J.M."/>
            <person name="Mathney J."/>
            <person name="Tanner A.C."/>
            <person name="Dewhirst F.E."/>
            <person name="Young S.K."/>
            <person name="Zeng Q."/>
            <person name="Gargeya S."/>
            <person name="Fitzgerald M."/>
            <person name="Haas B."/>
            <person name="Abouelleil A."/>
            <person name="Alvarado L."/>
            <person name="Arachchi H.M."/>
            <person name="Berlin A."/>
            <person name="Chapman S.B."/>
            <person name="Gearin G."/>
            <person name="Goldberg J."/>
            <person name="Griggs A."/>
            <person name="Gujja S."/>
            <person name="Hansen M."/>
            <person name="Heiman D."/>
            <person name="Howarth C."/>
            <person name="Larimer J."/>
            <person name="Lui A."/>
            <person name="MacDonald P.J.P."/>
            <person name="McCowen C."/>
            <person name="Montmayeur A."/>
            <person name="Murphy C."/>
            <person name="Neiman D."/>
            <person name="Pearson M."/>
            <person name="Priest M."/>
            <person name="Roberts A."/>
            <person name="Saif S."/>
            <person name="Shea T."/>
            <person name="Sisk P."/>
            <person name="Stolte C."/>
            <person name="Sykes S."/>
            <person name="Wortman J."/>
            <person name="Nusbaum C."/>
            <person name="Birren B."/>
        </authorList>
    </citation>
    <scope>NUCLEOTIDE SEQUENCE [LARGE SCALE GENOMIC DNA]</scope>
    <source>
        <strain evidence="2 3">OT 289</strain>
    </source>
</reference>
<dbReference type="Gene3D" id="3.10.129.10">
    <property type="entry name" value="Hotdog Thioesterase"/>
    <property type="match status" value="1"/>
</dbReference>
<dbReference type="Proteomes" id="UP000003167">
    <property type="component" value="Unassembled WGS sequence"/>
</dbReference>
<dbReference type="RefSeq" id="WP_008563570.1">
    <property type="nucleotide sequence ID" value="NZ_JH594500.1"/>
</dbReference>
<dbReference type="Pfam" id="PF22818">
    <property type="entry name" value="ApeI-like"/>
    <property type="match status" value="1"/>
</dbReference>
<dbReference type="GO" id="GO:0016829">
    <property type="term" value="F:lyase activity"/>
    <property type="evidence" value="ECO:0007669"/>
    <property type="project" value="UniProtKB-KW"/>
</dbReference>
<dbReference type="SUPFAM" id="SSF54637">
    <property type="entry name" value="Thioesterase/thiol ester dehydrase-isomerase"/>
    <property type="match status" value="1"/>
</dbReference>
<sequence length="120" mass="13570">MRLIDSFFSVVEQADEACVTVRFHADHPIYRAHFPGNPITPGVCILKMIAELLELQGQKRLRIAVVKNLKFAAPIIPTDVPTVTIRFDKRTETETGIHVKGVVVQGEQVYTKFSLVYQYV</sequence>
<dbReference type="InterPro" id="IPR029069">
    <property type="entry name" value="HotDog_dom_sf"/>
</dbReference>
<name>H1HIL3_9BACT</name>
<accession>H1HIL3</accession>
<dbReference type="OrthoDB" id="9772788at2"/>
<proteinExistence type="predicted"/>
<keyword evidence="3" id="KW-1185">Reference proteome</keyword>
<evidence type="ECO:0000313" key="2">
    <source>
        <dbReference type="EMBL" id="EHO75214.1"/>
    </source>
</evidence>
<dbReference type="HOGENOM" id="CLU_078912_5_0_10"/>
<evidence type="ECO:0000313" key="3">
    <source>
        <dbReference type="Proteomes" id="UP000003167"/>
    </source>
</evidence>
<dbReference type="STRING" id="999422.HMPREF9944_00007"/>
<feature type="domain" description="ApeI dehydratase-like" evidence="1">
    <location>
        <begin position="12"/>
        <end position="92"/>
    </location>
</feature>
<gene>
    <name evidence="2" type="ORF">HMPREF9944_00007</name>
</gene>
<protein>
    <recommendedName>
        <fullName evidence="1">ApeI dehydratase-like domain-containing protein</fullName>
    </recommendedName>
</protein>
<organism evidence="2 3">
    <name type="scientific">Segatella maculosa OT 289</name>
    <dbReference type="NCBI Taxonomy" id="999422"/>
    <lineage>
        <taxon>Bacteria</taxon>
        <taxon>Pseudomonadati</taxon>
        <taxon>Bacteroidota</taxon>
        <taxon>Bacteroidia</taxon>
        <taxon>Bacteroidales</taxon>
        <taxon>Prevotellaceae</taxon>
        <taxon>Segatella</taxon>
    </lineage>
</organism>
<comment type="caution">
    <text evidence="2">The sequence shown here is derived from an EMBL/GenBank/DDBJ whole genome shotgun (WGS) entry which is preliminary data.</text>
</comment>
<dbReference type="PATRIC" id="fig|999422.3.peg.7"/>